<proteinExistence type="predicted"/>
<gene>
    <name evidence="1" type="ORF">C7U56_14085</name>
</gene>
<keyword evidence="2" id="KW-1185">Reference proteome</keyword>
<name>A0A2T3FL67_9CLOT</name>
<comment type="caution">
    <text evidence="1">The sequence shown here is derived from an EMBL/GenBank/DDBJ whole genome shotgun (WGS) entry which is preliminary data.</text>
</comment>
<sequence>MFRLWGKMMKENRMLRDIVISNGDYTMSRTAMVFDAIDQICYAFDLGHPVWLDKTIEEFKRHDKARFTQDNFIESIDFDYLEIQVLEE</sequence>
<dbReference type="RefSeq" id="WP_107001749.1">
    <property type="nucleotide sequence ID" value="NZ_CAUWBW010000005.1"/>
</dbReference>
<evidence type="ECO:0000313" key="2">
    <source>
        <dbReference type="Proteomes" id="UP000241048"/>
    </source>
</evidence>
<dbReference type="GeneID" id="79841395"/>
<dbReference type="EMBL" id="PYLO01000006">
    <property type="protein sequence ID" value="PST35983.1"/>
    <property type="molecule type" value="Genomic_DNA"/>
</dbReference>
<dbReference type="Proteomes" id="UP000241048">
    <property type="component" value="Unassembled WGS sequence"/>
</dbReference>
<accession>A0A2T3FL67</accession>
<protein>
    <submittedName>
        <fullName evidence="1">Uncharacterized protein</fullName>
    </submittedName>
</protein>
<organism evidence="1 2">
    <name type="scientific">Clostridium fessum</name>
    <dbReference type="NCBI Taxonomy" id="2126740"/>
    <lineage>
        <taxon>Bacteria</taxon>
        <taxon>Bacillati</taxon>
        <taxon>Bacillota</taxon>
        <taxon>Clostridia</taxon>
        <taxon>Eubacteriales</taxon>
        <taxon>Clostridiaceae</taxon>
        <taxon>Clostridium</taxon>
    </lineage>
</organism>
<dbReference type="AlphaFoldDB" id="A0A2T3FL67"/>
<evidence type="ECO:0000313" key="1">
    <source>
        <dbReference type="EMBL" id="PST35983.1"/>
    </source>
</evidence>
<reference evidence="1 2" key="1">
    <citation type="submission" date="2018-03" db="EMBL/GenBank/DDBJ databases">
        <title>Lachnoclostridium SNUG30386 gen.nov., sp.nov., isolated from human faeces.</title>
        <authorList>
            <person name="Seo B."/>
            <person name="Jeon K."/>
            <person name="Ko G."/>
        </authorList>
    </citation>
    <scope>NUCLEOTIDE SEQUENCE [LARGE SCALE GENOMIC DNA]</scope>
    <source>
        <strain evidence="1 2">SNUG30386</strain>
    </source>
</reference>